<organism evidence="3 4">
    <name type="scientific">Aquabacterium soli</name>
    <dbReference type="NCBI Taxonomy" id="2493092"/>
    <lineage>
        <taxon>Bacteria</taxon>
        <taxon>Pseudomonadati</taxon>
        <taxon>Pseudomonadota</taxon>
        <taxon>Betaproteobacteria</taxon>
        <taxon>Burkholderiales</taxon>
        <taxon>Aquabacterium</taxon>
    </lineage>
</organism>
<feature type="domain" description="LTD" evidence="2">
    <location>
        <begin position="10"/>
        <end position="131"/>
    </location>
</feature>
<dbReference type="InterPro" id="IPR013424">
    <property type="entry name" value="Ice-binding_C"/>
</dbReference>
<dbReference type="AlphaFoldDB" id="A0A426UZ87"/>
<dbReference type="Pfam" id="PF00932">
    <property type="entry name" value="LTD"/>
    <property type="match status" value="1"/>
</dbReference>
<comment type="caution">
    <text evidence="3">The sequence shown here is derived from an EMBL/GenBank/DDBJ whole genome shotgun (WGS) entry which is preliminary data.</text>
</comment>
<dbReference type="Pfam" id="PF07589">
    <property type="entry name" value="PEP-CTERM"/>
    <property type="match status" value="1"/>
</dbReference>
<dbReference type="OrthoDB" id="8536439at2"/>
<accession>A0A426UZ87</accession>
<evidence type="ECO:0000259" key="2">
    <source>
        <dbReference type="PROSITE" id="PS51841"/>
    </source>
</evidence>
<protein>
    <submittedName>
        <fullName evidence="3">PEP-CTERM sorting domain-containing protein</fullName>
    </submittedName>
</protein>
<feature type="chain" id="PRO_5019027134" evidence="1">
    <location>
        <begin position="22"/>
        <end position="212"/>
    </location>
</feature>
<proteinExistence type="predicted"/>
<dbReference type="EMBL" id="RSED01000043">
    <property type="protein sequence ID" value="RRR99911.1"/>
    <property type="molecule type" value="Genomic_DNA"/>
</dbReference>
<name>A0A426UZ87_9BURK</name>
<reference evidence="3 4" key="1">
    <citation type="submission" date="2018-12" db="EMBL/GenBank/DDBJ databases">
        <title>The whole draft genome of Aquabacterium sp. SJQ9.</title>
        <authorList>
            <person name="Sun L."/>
            <person name="Gao X."/>
            <person name="Chen W."/>
            <person name="Huang K."/>
        </authorList>
    </citation>
    <scope>NUCLEOTIDE SEQUENCE [LARGE SCALE GENOMIC DNA]</scope>
    <source>
        <strain evidence="3 4">SJQ9</strain>
    </source>
</reference>
<gene>
    <name evidence="3" type="ORF">EIP75_23565</name>
</gene>
<sequence>MKFIKIAAIAAAAIASTAAQAQVVITEWMYKGGVGEFIEFTNIGSTAIDFSHWSYDDDSRIAGVFSLAGLGTVAAGESVIITETDADVFRTDWGLSASVKVLGDYTNNLGNGDEINLYNGTQLADRLTFGTSPKTDNRSGHATTLAALGANDVSLWTLSSVGDVEGSWRSVAGTIGSPGQTSFAPAVPEPETYAMMVAGLCVVGSMARRRRG</sequence>
<keyword evidence="4" id="KW-1185">Reference proteome</keyword>
<dbReference type="Proteomes" id="UP000269265">
    <property type="component" value="Unassembled WGS sequence"/>
</dbReference>
<evidence type="ECO:0000313" key="3">
    <source>
        <dbReference type="EMBL" id="RRR99911.1"/>
    </source>
</evidence>
<evidence type="ECO:0000256" key="1">
    <source>
        <dbReference type="SAM" id="SignalP"/>
    </source>
</evidence>
<evidence type="ECO:0000313" key="4">
    <source>
        <dbReference type="Proteomes" id="UP000269265"/>
    </source>
</evidence>
<dbReference type="InterPro" id="IPR001322">
    <property type="entry name" value="Lamin_tail_dom"/>
</dbReference>
<keyword evidence="1" id="KW-0732">Signal</keyword>
<dbReference type="PROSITE" id="PS51841">
    <property type="entry name" value="LTD"/>
    <property type="match status" value="1"/>
</dbReference>
<feature type="signal peptide" evidence="1">
    <location>
        <begin position="1"/>
        <end position="21"/>
    </location>
</feature>
<dbReference type="RefSeq" id="WP_125245633.1">
    <property type="nucleotide sequence ID" value="NZ_RSED01000043.1"/>
</dbReference>
<dbReference type="NCBIfam" id="TIGR02595">
    <property type="entry name" value="PEP_CTERM"/>
    <property type="match status" value="1"/>
</dbReference>